<dbReference type="InterPro" id="IPR019438">
    <property type="entry name" value="Q_salvage"/>
</dbReference>
<evidence type="ECO:0000256" key="2">
    <source>
        <dbReference type="ARBA" id="ARBA00035119"/>
    </source>
</evidence>
<evidence type="ECO:0000256" key="1">
    <source>
        <dbReference type="ARBA" id="ARBA00022801"/>
    </source>
</evidence>
<dbReference type="PANTHER" id="PTHR21314">
    <property type="entry name" value="QUEUOSINE 5'-PHOSPHATE N-GLYCOSYLASE_HYDROLASE-RELATED"/>
    <property type="match status" value="1"/>
</dbReference>
<sequence>MAATAQWVRIDLDALERVEAGPPPALDPVRHYLEGSPQDVASYFLTVDTVNFGSGWFPTLRKRAGSSGYFTVAWAIADRFRAHGPWTSAELRALRTDEIAEALGQPRDHELMALYAQALRALGVFLGERDALALVREARGCAEALATQLASGMALFADRGFYKRAQIVPANLALAGVARFTDLHRLTIFADNLVPHVLRCDGVLRYDERLAAHIDAGLLLPVGREEREIRACAVHACELIVRRVGATEHELDNWLWSRGQAPRYKALPRHRTRCVYY</sequence>
<name>A0A6J4TN04_9ACTN</name>
<evidence type="ECO:0000256" key="5">
    <source>
        <dbReference type="ARBA" id="ARBA00048204"/>
    </source>
</evidence>
<protein>
    <recommendedName>
        <fullName evidence="3">Queuosine 5'-phosphate N-glycosylase/hydrolase</fullName>
    </recommendedName>
    <alternativeName>
        <fullName evidence="4">Queuosine-nucleotide N-glycosylase/hydrolase</fullName>
    </alternativeName>
</protein>
<comment type="catalytic activity">
    <reaction evidence="5">
        <text>queuosine 5'-phosphate + H2O = queuine + D-ribose 5-phosphate</text>
        <dbReference type="Rhea" id="RHEA:75387"/>
        <dbReference type="ChEBI" id="CHEBI:15377"/>
        <dbReference type="ChEBI" id="CHEBI:17433"/>
        <dbReference type="ChEBI" id="CHEBI:78346"/>
        <dbReference type="ChEBI" id="CHEBI:194371"/>
    </reaction>
    <physiologicalReaction direction="left-to-right" evidence="5">
        <dbReference type="Rhea" id="RHEA:75388"/>
    </physiologicalReaction>
</comment>
<dbReference type="AlphaFoldDB" id="A0A6J4TN04"/>
<dbReference type="EMBL" id="CADCVQ010000156">
    <property type="protein sequence ID" value="CAA9526610.1"/>
    <property type="molecule type" value="Genomic_DNA"/>
</dbReference>
<dbReference type="GO" id="GO:0016787">
    <property type="term" value="F:hydrolase activity"/>
    <property type="evidence" value="ECO:0007669"/>
    <property type="project" value="UniProtKB-KW"/>
</dbReference>
<dbReference type="PANTHER" id="PTHR21314:SF0">
    <property type="entry name" value="QUEUOSINE 5'-PHOSPHATE N-GLYCOSYLASE_HYDROLASE"/>
    <property type="match status" value="1"/>
</dbReference>
<gene>
    <name evidence="6" type="ORF">AVDCRST_MAG67-3657</name>
</gene>
<evidence type="ECO:0000313" key="6">
    <source>
        <dbReference type="EMBL" id="CAA9526610.1"/>
    </source>
</evidence>
<keyword evidence="1" id="KW-0378">Hydrolase</keyword>
<accession>A0A6J4TN04</accession>
<proteinExistence type="inferred from homology"/>
<dbReference type="GO" id="GO:0006400">
    <property type="term" value="P:tRNA modification"/>
    <property type="evidence" value="ECO:0007669"/>
    <property type="project" value="TreeGrafter"/>
</dbReference>
<reference evidence="6" key="1">
    <citation type="submission" date="2020-02" db="EMBL/GenBank/DDBJ databases">
        <authorList>
            <person name="Meier V. D."/>
        </authorList>
    </citation>
    <scope>NUCLEOTIDE SEQUENCE</scope>
    <source>
        <strain evidence="6">AVDCRST_MAG67</strain>
    </source>
</reference>
<organism evidence="6">
    <name type="scientific">uncultured Solirubrobacteraceae bacterium</name>
    <dbReference type="NCBI Taxonomy" id="1162706"/>
    <lineage>
        <taxon>Bacteria</taxon>
        <taxon>Bacillati</taxon>
        <taxon>Actinomycetota</taxon>
        <taxon>Thermoleophilia</taxon>
        <taxon>Solirubrobacterales</taxon>
        <taxon>Solirubrobacteraceae</taxon>
        <taxon>environmental samples</taxon>
    </lineage>
</organism>
<evidence type="ECO:0000256" key="4">
    <source>
        <dbReference type="ARBA" id="ARBA00035393"/>
    </source>
</evidence>
<comment type="similarity">
    <text evidence="2">Belongs to the QNG1 protein family.</text>
</comment>
<dbReference type="Pfam" id="PF10343">
    <property type="entry name" value="Q_salvage"/>
    <property type="match status" value="1"/>
</dbReference>
<evidence type="ECO:0000256" key="3">
    <source>
        <dbReference type="ARBA" id="ARBA00035306"/>
    </source>
</evidence>